<name>A0ABR1AGY0_POLSC</name>
<evidence type="ECO:0000313" key="2">
    <source>
        <dbReference type="Proteomes" id="UP001359485"/>
    </source>
</evidence>
<proteinExistence type="predicted"/>
<comment type="caution">
    <text evidence="1">The sequence shown here is derived from an EMBL/GenBank/DDBJ whole genome shotgun (WGS) entry which is preliminary data.</text>
</comment>
<dbReference type="EMBL" id="JAWJWF010000049">
    <property type="protein sequence ID" value="KAK6619217.1"/>
    <property type="molecule type" value="Genomic_DNA"/>
</dbReference>
<evidence type="ECO:0000313" key="1">
    <source>
        <dbReference type="EMBL" id="KAK6619217.1"/>
    </source>
</evidence>
<reference evidence="1 2" key="1">
    <citation type="submission" date="2023-09" db="EMBL/GenBank/DDBJ databases">
        <title>Genomes of two closely related lineages of the louse Polyplax serrata with different host specificities.</title>
        <authorList>
            <person name="Martinu J."/>
            <person name="Tarabai H."/>
            <person name="Stefka J."/>
            <person name="Hypsa V."/>
        </authorList>
    </citation>
    <scope>NUCLEOTIDE SEQUENCE [LARGE SCALE GENOMIC DNA]</scope>
    <source>
        <strain evidence="1">98ZLc_SE</strain>
    </source>
</reference>
<gene>
    <name evidence="1" type="ORF">RUM44_003599</name>
</gene>
<dbReference type="Proteomes" id="UP001359485">
    <property type="component" value="Unassembled WGS sequence"/>
</dbReference>
<organism evidence="1 2">
    <name type="scientific">Polyplax serrata</name>
    <name type="common">Common mouse louse</name>
    <dbReference type="NCBI Taxonomy" id="468196"/>
    <lineage>
        <taxon>Eukaryota</taxon>
        <taxon>Metazoa</taxon>
        <taxon>Ecdysozoa</taxon>
        <taxon>Arthropoda</taxon>
        <taxon>Hexapoda</taxon>
        <taxon>Insecta</taxon>
        <taxon>Pterygota</taxon>
        <taxon>Neoptera</taxon>
        <taxon>Paraneoptera</taxon>
        <taxon>Psocodea</taxon>
        <taxon>Troctomorpha</taxon>
        <taxon>Phthiraptera</taxon>
        <taxon>Anoplura</taxon>
        <taxon>Polyplacidae</taxon>
        <taxon>Polyplax</taxon>
    </lineage>
</organism>
<accession>A0ABR1AGY0</accession>
<sequence>MRHYDKSKLDQLIIEISTSQSAPIENHPAEGSLLKFNRASAPPLREEQPLELEKQLSKADKTTIPAQLQKIQQ</sequence>
<protein>
    <submittedName>
        <fullName evidence="1">Uncharacterized protein</fullName>
    </submittedName>
</protein>
<keyword evidence="2" id="KW-1185">Reference proteome</keyword>